<accession>A0AAD9PX45</accession>
<evidence type="ECO:0000313" key="3">
    <source>
        <dbReference type="EMBL" id="KAK2550661.1"/>
    </source>
</evidence>
<comment type="caution">
    <text evidence="3">The sequence shown here is derived from an EMBL/GenBank/DDBJ whole genome shotgun (WGS) entry which is preliminary data.</text>
</comment>
<feature type="compositionally biased region" description="Low complexity" evidence="1">
    <location>
        <begin position="122"/>
        <end position="133"/>
    </location>
</feature>
<dbReference type="Proteomes" id="UP001249851">
    <property type="component" value="Unassembled WGS sequence"/>
</dbReference>
<evidence type="ECO:0000259" key="2">
    <source>
        <dbReference type="Pfam" id="PF17921"/>
    </source>
</evidence>
<protein>
    <recommendedName>
        <fullName evidence="2">Integrase zinc-binding domain-containing protein</fullName>
    </recommendedName>
</protein>
<evidence type="ECO:0000256" key="1">
    <source>
        <dbReference type="SAM" id="MobiDB-lite"/>
    </source>
</evidence>
<gene>
    <name evidence="3" type="ORF">P5673_028524</name>
</gene>
<proteinExistence type="predicted"/>
<dbReference type="FunFam" id="1.10.340.70:FF:000001">
    <property type="entry name" value="Retrovirus-related Pol polyprotein from transposon gypsy-like Protein"/>
    <property type="match status" value="1"/>
</dbReference>
<dbReference type="Gene3D" id="2.40.70.10">
    <property type="entry name" value="Acid Proteases"/>
    <property type="match status" value="1"/>
</dbReference>
<name>A0AAD9PX45_ACRCE</name>
<sequence length="539" mass="61547">GRDHCKWKGRRACWSQWKRTENILPPPSKKRAIGGHAVKTKTTSALPHGETVAVINELIGAMTQFFKQCLDKPSRGDSISRKAYLLGQNFKSHCWTKHHIEHFNSSESLRPLLIRQIPGGLQTASSSSTTKQQPGRRNNAYPNAGYRFKEEIAKDRFLEGVYCSDGCHEQLFIKQPDSLSAAVRLVRQLEIARRPWCLCFRPDQSHLRVTPFGYWCDFEHSWKNSGQYCQEKLQKFNSMLIDANGEKLVVQGRVVINMHFRNSLFKVPTVVVCDIPHACILGSDFFKRESCRISYNVGTFVVQGEEIPIFYQRKAPSICCVVVEEKVELEAGTELVLCGKLEHRFARNNRKTTAEKLPSRFCIECTLTVPKEGKTPIRMANFSEETMLLRPGQTVAQFYPLDHIDALINLYKLSDCKDGRRQTQTITWQTPFSESHLQGNILKDNVLRICPKERSKKLKPRIVLPKSLVKPVLLQLHDGLEGSHLGQLKMLWKVQARFWRPGLAKTVKDHCTACLTCAECRHPRSRNVLKMKALASVTH</sequence>
<feature type="region of interest" description="Disordered" evidence="1">
    <location>
        <begin position="121"/>
        <end position="142"/>
    </location>
</feature>
<dbReference type="Gene3D" id="1.10.340.70">
    <property type="match status" value="1"/>
</dbReference>
<reference evidence="3" key="1">
    <citation type="journal article" date="2023" name="G3 (Bethesda)">
        <title>Whole genome assembly and annotation of the endangered Caribbean coral Acropora cervicornis.</title>
        <authorList>
            <person name="Selwyn J.D."/>
            <person name="Vollmer S.V."/>
        </authorList>
    </citation>
    <scope>NUCLEOTIDE SEQUENCE</scope>
    <source>
        <strain evidence="3">K2</strain>
    </source>
</reference>
<dbReference type="EMBL" id="JARQWQ010000107">
    <property type="protein sequence ID" value="KAK2550661.1"/>
    <property type="molecule type" value="Genomic_DNA"/>
</dbReference>
<reference evidence="3" key="2">
    <citation type="journal article" date="2023" name="Science">
        <title>Genomic signatures of disease resistance in endangered staghorn corals.</title>
        <authorList>
            <person name="Vollmer S.V."/>
            <person name="Selwyn J.D."/>
            <person name="Despard B.A."/>
            <person name="Roesel C.L."/>
        </authorList>
    </citation>
    <scope>NUCLEOTIDE SEQUENCE</scope>
    <source>
        <strain evidence="3">K2</strain>
    </source>
</reference>
<dbReference type="AlphaFoldDB" id="A0AAD9PX45"/>
<dbReference type="InterPro" id="IPR041588">
    <property type="entry name" value="Integrase_H2C2"/>
</dbReference>
<evidence type="ECO:0000313" key="4">
    <source>
        <dbReference type="Proteomes" id="UP001249851"/>
    </source>
</evidence>
<dbReference type="Pfam" id="PF17921">
    <property type="entry name" value="Integrase_H2C2"/>
    <property type="match status" value="1"/>
</dbReference>
<keyword evidence="4" id="KW-1185">Reference proteome</keyword>
<feature type="domain" description="Integrase zinc-binding" evidence="2">
    <location>
        <begin position="465"/>
        <end position="522"/>
    </location>
</feature>
<dbReference type="InterPro" id="IPR021109">
    <property type="entry name" value="Peptidase_aspartic_dom_sf"/>
</dbReference>
<organism evidence="3 4">
    <name type="scientific">Acropora cervicornis</name>
    <name type="common">Staghorn coral</name>
    <dbReference type="NCBI Taxonomy" id="6130"/>
    <lineage>
        <taxon>Eukaryota</taxon>
        <taxon>Metazoa</taxon>
        <taxon>Cnidaria</taxon>
        <taxon>Anthozoa</taxon>
        <taxon>Hexacorallia</taxon>
        <taxon>Scleractinia</taxon>
        <taxon>Astrocoeniina</taxon>
        <taxon>Acroporidae</taxon>
        <taxon>Acropora</taxon>
    </lineage>
</organism>
<feature type="non-terminal residue" evidence="3">
    <location>
        <position position="1"/>
    </location>
</feature>